<dbReference type="GO" id="GO:0008168">
    <property type="term" value="F:methyltransferase activity"/>
    <property type="evidence" value="ECO:0007669"/>
    <property type="project" value="TreeGrafter"/>
</dbReference>
<feature type="domain" description="Methyltransferase" evidence="1">
    <location>
        <begin position="40"/>
        <end position="132"/>
    </location>
</feature>
<evidence type="ECO:0000259" key="1">
    <source>
        <dbReference type="Pfam" id="PF13649"/>
    </source>
</evidence>
<gene>
    <name evidence="2" type="ORF">A2074_04695</name>
</gene>
<protein>
    <recommendedName>
        <fullName evidence="1">Methyltransferase domain-containing protein</fullName>
    </recommendedName>
</protein>
<dbReference type="Pfam" id="PF13649">
    <property type="entry name" value="Methyltransf_25"/>
    <property type="match status" value="1"/>
</dbReference>
<dbReference type="PANTHER" id="PTHR43591:SF24">
    <property type="entry name" value="2-METHOXY-6-POLYPRENYL-1,4-BENZOQUINOL METHYLASE, MITOCHONDRIAL"/>
    <property type="match status" value="1"/>
</dbReference>
<dbReference type="Gene3D" id="3.40.50.150">
    <property type="entry name" value="Vaccinia Virus protein VP39"/>
    <property type="match status" value="1"/>
</dbReference>
<reference evidence="2 3" key="1">
    <citation type="journal article" date="2016" name="Nat. Commun.">
        <title>Thousands of microbial genomes shed light on interconnected biogeochemical processes in an aquifer system.</title>
        <authorList>
            <person name="Anantharaman K."/>
            <person name="Brown C.T."/>
            <person name="Hug L.A."/>
            <person name="Sharon I."/>
            <person name="Castelle C.J."/>
            <person name="Probst A.J."/>
            <person name="Thomas B.C."/>
            <person name="Singh A."/>
            <person name="Wilkins M.J."/>
            <person name="Karaoz U."/>
            <person name="Brodie E.L."/>
            <person name="Williams K.H."/>
            <person name="Hubbard S.S."/>
            <person name="Banfield J.F."/>
        </authorList>
    </citation>
    <scope>NUCLEOTIDE SEQUENCE [LARGE SCALE GENOMIC DNA]</scope>
</reference>
<comment type="caution">
    <text evidence="2">The sequence shown here is derived from an EMBL/GenBank/DDBJ whole genome shotgun (WGS) entry which is preliminary data.</text>
</comment>
<proteinExistence type="predicted"/>
<dbReference type="CDD" id="cd02440">
    <property type="entry name" value="AdoMet_MTases"/>
    <property type="match status" value="1"/>
</dbReference>
<dbReference type="InterPro" id="IPR041698">
    <property type="entry name" value="Methyltransf_25"/>
</dbReference>
<evidence type="ECO:0000313" key="3">
    <source>
        <dbReference type="Proteomes" id="UP000178086"/>
    </source>
</evidence>
<dbReference type="SUPFAM" id="SSF53335">
    <property type="entry name" value="S-adenosyl-L-methionine-dependent methyltransferases"/>
    <property type="match status" value="1"/>
</dbReference>
<accession>A0A1F2UID7</accession>
<dbReference type="Proteomes" id="UP000178086">
    <property type="component" value="Unassembled WGS sequence"/>
</dbReference>
<name>A0A1F2UID7_9ACTN</name>
<dbReference type="AlphaFoldDB" id="A0A1F2UID7"/>
<dbReference type="InterPro" id="IPR029063">
    <property type="entry name" value="SAM-dependent_MTases_sf"/>
</dbReference>
<organism evidence="2 3">
    <name type="scientific">Candidatus Aquicultor primus</name>
    <dbReference type="NCBI Taxonomy" id="1797195"/>
    <lineage>
        <taxon>Bacteria</taxon>
        <taxon>Bacillati</taxon>
        <taxon>Actinomycetota</taxon>
        <taxon>Candidatus Aquicultoria</taxon>
        <taxon>Candidatus Aquicultorales</taxon>
        <taxon>Candidatus Aquicultoraceae</taxon>
        <taxon>Candidatus Aquicultor</taxon>
    </lineage>
</organism>
<dbReference type="EMBL" id="MELI01000085">
    <property type="protein sequence ID" value="OFW32789.1"/>
    <property type="molecule type" value="Genomic_DNA"/>
</dbReference>
<sequence length="196" mass="21795">MGGHKFHGDITRLDNPKRNEVFPVDVIVGALEGIDEGTAIADLGCGTGYLSIPLAKRVEGKGDVYAVDISDEMLKVLGEKAEGAANLKLIKSEENSIPLPNGLIDTSFMLAVYHELDDPEKFLMEVRRFSKPVHKIVIVDWNQTEGEMGPPLNERVREEDIITFFRNRGYGVMKRFSPSPYVFGVVFRISTCRAPV</sequence>
<evidence type="ECO:0000313" key="2">
    <source>
        <dbReference type="EMBL" id="OFW32789.1"/>
    </source>
</evidence>
<dbReference type="PANTHER" id="PTHR43591">
    <property type="entry name" value="METHYLTRANSFERASE"/>
    <property type="match status" value="1"/>
</dbReference>